<dbReference type="PANTHER" id="PTHR43649">
    <property type="entry name" value="ARABINOSE-BINDING PROTEIN-RELATED"/>
    <property type="match status" value="1"/>
</dbReference>
<organism evidence="5 6">
    <name type="scientific">Filifactor villosus</name>
    <dbReference type="NCBI Taxonomy" id="29374"/>
    <lineage>
        <taxon>Bacteria</taxon>
        <taxon>Bacillati</taxon>
        <taxon>Bacillota</taxon>
        <taxon>Clostridia</taxon>
        <taxon>Peptostreptococcales</taxon>
        <taxon>Filifactoraceae</taxon>
        <taxon>Filifactor</taxon>
    </lineage>
</organism>
<evidence type="ECO:0000313" key="6">
    <source>
        <dbReference type="Proteomes" id="UP001595916"/>
    </source>
</evidence>
<comment type="similarity">
    <text evidence="1">Belongs to the bacterial solute-binding protein 1 family.</text>
</comment>
<feature type="signal peptide" evidence="4">
    <location>
        <begin position="1"/>
        <end position="24"/>
    </location>
</feature>
<keyword evidence="2" id="KW-0813">Transport</keyword>
<comment type="caution">
    <text evidence="5">The sequence shown here is derived from an EMBL/GenBank/DDBJ whole genome shotgun (WGS) entry which is preliminary data.</text>
</comment>
<evidence type="ECO:0000256" key="1">
    <source>
        <dbReference type="ARBA" id="ARBA00008520"/>
    </source>
</evidence>
<dbReference type="PROSITE" id="PS51257">
    <property type="entry name" value="PROKAR_LIPOPROTEIN"/>
    <property type="match status" value="1"/>
</dbReference>
<evidence type="ECO:0000313" key="5">
    <source>
        <dbReference type="EMBL" id="MFC4805292.1"/>
    </source>
</evidence>
<evidence type="ECO:0000256" key="2">
    <source>
        <dbReference type="ARBA" id="ARBA00022448"/>
    </source>
</evidence>
<dbReference type="InterPro" id="IPR006059">
    <property type="entry name" value="SBP"/>
</dbReference>
<accession>A0ABV9QMJ3</accession>
<dbReference type="Gene3D" id="3.40.190.10">
    <property type="entry name" value="Periplasmic binding protein-like II"/>
    <property type="match status" value="1"/>
</dbReference>
<dbReference type="Proteomes" id="UP001595916">
    <property type="component" value="Unassembled WGS sequence"/>
</dbReference>
<keyword evidence="6" id="KW-1185">Reference proteome</keyword>
<dbReference type="SUPFAM" id="SSF53850">
    <property type="entry name" value="Periplasmic binding protein-like II"/>
    <property type="match status" value="1"/>
</dbReference>
<gene>
    <name evidence="5" type="ORF">ACFO4R_09380</name>
</gene>
<evidence type="ECO:0000256" key="3">
    <source>
        <dbReference type="ARBA" id="ARBA00022729"/>
    </source>
</evidence>
<dbReference type="InterPro" id="IPR050490">
    <property type="entry name" value="Bact_solute-bd_prot1"/>
</dbReference>
<dbReference type="RefSeq" id="WP_379788840.1">
    <property type="nucleotide sequence ID" value="NZ_JBHSHL010000043.1"/>
</dbReference>
<keyword evidence="3 4" id="KW-0732">Signal</keyword>
<dbReference type="CDD" id="cd13585">
    <property type="entry name" value="PBP2_TMBP_like"/>
    <property type="match status" value="1"/>
</dbReference>
<dbReference type="PANTHER" id="PTHR43649:SF34">
    <property type="entry name" value="ABC TRANSPORTER PERIPLASMIC-BINDING PROTEIN YCJN-RELATED"/>
    <property type="match status" value="1"/>
</dbReference>
<dbReference type="EMBL" id="JBHSHL010000043">
    <property type="protein sequence ID" value="MFC4805292.1"/>
    <property type="molecule type" value="Genomic_DNA"/>
</dbReference>
<sequence>MKRFTKMLLPLAMTALLVAGCGQKAEQPASEPAETTQTQEAQEKEISFMIPDWGVPNEELLAEFEKETGIKVNVNTVGWDDIRNKISTAAVGGEAAADVVEVDWSWAGEFHAADWLEPITLSEEEIADMPSIAPFVIDGKVLAVPYANDYRIAYYNKDMFEKAGITSEPKTWDEVIAAAKALKEKGIVKYPITMPMNADESATTSMVWMALSRNGVVFNEDGTLNKDSMLDALTFVDQMVKDELIDPANQSGSGMDAYRKITAGEAAFMVGPTSFVSRVNDEKESTVVGQVVPILLPGRTATSDKTYALPEAIGISKLSKNKEAAEKFVKWYTSAQMQVKLNGTNNTIPTRNTVLQQLIDDGTIKNSGAMLEQAKLIISPFTTGIPAYYSEMSNAMYNNINSMVTGNATPEEAFNAMDAKIKELLK</sequence>
<reference evidence="6" key="1">
    <citation type="journal article" date="2019" name="Int. J. Syst. Evol. Microbiol.">
        <title>The Global Catalogue of Microorganisms (GCM) 10K type strain sequencing project: providing services to taxonomists for standard genome sequencing and annotation.</title>
        <authorList>
            <consortium name="The Broad Institute Genomics Platform"/>
            <consortium name="The Broad Institute Genome Sequencing Center for Infectious Disease"/>
            <person name="Wu L."/>
            <person name="Ma J."/>
        </authorList>
    </citation>
    <scope>NUCLEOTIDE SEQUENCE [LARGE SCALE GENOMIC DNA]</scope>
    <source>
        <strain evidence="6">CCUG 46385</strain>
    </source>
</reference>
<evidence type="ECO:0000256" key="4">
    <source>
        <dbReference type="SAM" id="SignalP"/>
    </source>
</evidence>
<dbReference type="Pfam" id="PF01547">
    <property type="entry name" value="SBP_bac_1"/>
    <property type="match status" value="1"/>
</dbReference>
<proteinExistence type="inferred from homology"/>
<feature type="chain" id="PRO_5047460911" evidence="4">
    <location>
        <begin position="25"/>
        <end position="426"/>
    </location>
</feature>
<name>A0ABV9QMJ3_9FIRM</name>
<protein>
    <submittedName>
        <fullName evidence="5">Extracellular solute-binding protein</fullName>
    </submittedName>
</protein>